<feature type="transmembrane region" description="Helical" evidence="2">
    <location>
        <begin position="30"/>
        <end position="53"/>
    </location>
</feature>
<keyword evidence="2" id="KW-1133">Transmembrane helix</keyword>
<reference evidence="4 5" key="1">
    <citation type="submission" date="2017-05" db="EMBL/GenBank/DDBJ databases">
        <title>Butyricicoccus porcorum sp. nov. a butyrate-producing bacterium from the swine intestinal tract.</title>
        <authorList>
            <person name="Trachsel J."/>
            <person name="Humphrey S."/>
            <person name="Allen H.K."/>
        </authorList>
    </citation>
    <scope>NUCLEOTIDE SEQUENCE [LARGE SCALE GENOMIC DNA]</scope>
    <source>
        <strain evidence="4">BB10</strain>
    </source>
</reference>
<gene>
    <name evidence="4" type="ORF">CBW42_01205</name>
</gene>
<dbReference type="EMBL" id="NHOC01000001">
    <property type="protein sequence ID" value="OUM21867.1"/>
    <property type="molecule type" value="Genomic_DNA"/>
</dbReference>
<dbReference type="Proteomes" id="UP000194903">
    <property type="component" value="Unassembled WGS sequence"/>
</dbReference>
<feature type="compositionally biased region" description="Low complexity" evidence="1">
    <location>
        <begin position="220"/>
        <end position="240"/>
    </location>
</feature>
<feature type="transmembrane region" description="Helical" evidence="2">
    <location>
        <begin position="133"/>
        <end position="153"/>
    </location>
</feature>
<comment type="caution">
    <text evidence="4">The sequence shown here is derived from an EMBL/GenBank/DDBJ whole genome shotgun (WGS) entry which is preliminary data.</text>
</comment>
<feature type="region of interest" description="Disordered" evidence="1">
    <location>
        <begin position="191"/>
        <end position="240"/>
    </location>
</feature>
<protein>
    <recommendedName>
        <fullName evidence="3">YARHG domain-containing protein</fullName>
    </recommendedName>
</protein>
<evidence type="ECO:0000256" key="1">
    <source>
        <dbReference type="SAM" id="MobiDB-lite"/>
    </source>
</evidence>
<organism evidence="4 5">
    <name type="scientific">Butyricicoccus porcorum</name>
    <dbReference type="NCBI Taxonomy" id="1945634"/>
    <lineage>
        <taxon>Bacteria</taxon>
        <taxon>Bacillati</taxon>
        <taxon>Bacillota</taxon>
        <taxon>Clostridia</taxon>
        <taxon>Eubacteriales</taxon>
        <taxon>Butyricicoccaceae</taxon>
        <taxon>Butyricicoccus</taxon>
    </lineage>
</organism>
<dbReference type="Pfam" id="PF13308">
    <property type="entry name" value="YARHG"/>
    <property type="match status" value="1"/>
</dbReference>
<evidence type="ECO:0000259" key="3">
    <source>
        <dbReference type="SMART" id="SM01324"/>
    </source>
</evidence>
<sequence length="348" mass="37765">MKQFFQVVRGILLALVVFEALIWLGTKLSILGVLVGSFPVPTAAVVLLLCLYLTFIRKGKKASAAPIDRKEYLVTIAPGAYGRIGGAFDKTKYGKLERLPGGWLEGVRTYRAEDGSLLFTVRQHQKLLLPKRLIAAALVAVILLGPLSALSYVNAANRSIGTLLAGVGLTVHPNGMSYLDVKPVELPQLLSGEANHPSDTNTEPEATNLEDEPATATPADSTQTTEPDTQEETSSGGIGDTISSWAGGVSDWFSGLFGGNYILPSHRRILTDSDVAGMDAAQIQRAINEMYARHGYDLSNSVDAAYFAEQSWYKPDPDKSQDEVRAEFNDTENTNLDFLISCRSRLRS</sequence>
<feature type="domain" description="YARHG" evidence="3">
    <location>
        <begin position="259"/>
        <end position="344"/>
    </location>
</feature>
<dbReference type="RefSeq" id="WP_087016927.1">
    <property type="nucleotide sequence ID" value="NZ_CP178353.1"/>
</dbReference>
<dbReference type="Gene3D" id="1.20.58.1690">
    <property type="match status" value="1"/>
</dbReference>
<keyword evidence="5" id="KW-1185">Reference proteome</keyword>
<dbReference type="SMART" id="SM01324">
    <property type="entry name" value="YARHG"/>
    <property type="match status" value="1"/>
</dbReference>
<accession>A0A252F7W8</accession>
<evidence type="ECO:0000256" key="2">
    <source>
        <dbReference type="SAM" id="Phobius"/>
    </source>
</evidence>
<evidence type="ECO:0000313" key="5">
    <source>
        <dbReference type="Proteomes" id="UP000194903"/>
    </source>
</evidence>
<keyword evidence="2" id="KW-0812">Transmembrane</keyword>
<dbReference type="OrthoDB" id="517663at2"/>
<proteinExistence type="predicted"/>
<evidence type="ECO:0000313" key="4">
    <source>
        <dbReference type="EMBL" id="OUM21867.1"/>
    </source>
</evidence>
<name>A0A252F7W8_9FIRM</name>
<dbReference type="InterPro" id="IPR025582">
    <property type="entry name" value="YARHG_dom"/>
</dbReference>
<dbReference type="AlphaFoldDB" id="A0A252F7W8"/>
<keyword evidence="2" id="KW-0472">Membrane</keyword>
<feature type="transmembrane region" description="Helical" evidence="2">
    <location>
        <begin position="7"/>
        <end position="24"/>
    </location>
</feature>
<dbReference type="InterPro" id="IPR038434">
    <property type="entry name" value="YARHG_sf"/>
</dbReference>